<keyword evidence="2 9" id="KW-1003">Cell membrane</keyword>
<dbReference type="PRINTS" id="PR00781">
    <property type="entry name" value="LIPOSIGPTASE"/>
</dbReference>
<evidence type="ECO:0000256" key="2">
    <source>
        <dbReference type="ARBA" id="ARBA00022475"/>
    </source>
</evidence>
<dbReference type="HAMAP" id="MF_00161">
    <property type="entry name" value="LspA"/>
    <property type="match status" value="1"/>
</dbReference>
<comment type="caution">
    <text evidence="9">Lacks conserved residue(s) required for the propagation of feature annotation.</text>
</comment>
<feature type="transmembrane region" description="Helical" evidence="9">
    <location>
        <begin position="65"/>
        <end position="84"/>
    </location>
</feature>
<dbReference type="EC" id="3.4.23.36" evidence="9"/>
<reference evidence="12" key="1">
    <citation type="journal article" date="2014" name="Int. J. Syst. Evol. Microbiol.">
        <title>Complete genome sequence of Corynebacterium casei LMG S-19264T (=DSM 44701T), isolated from a smear-ripened cheese.</title>
        <authorList>
            <consortium name="US DOE Joint Genome Institute (JGI-PGF)"/>
            <person name="Walter F."/>
            <person name="Albersmeier A."/>
            <person name="Kalinowski J."/>
            <person name="Ruckert C."/>
        </authorList>
    </citation>
    <scope>NUCLEOTIDE SEQUENCE</scope>
    <source>
        <strain evidence="12">CGMCC 1.12214</strain>
    </source>
</reference>
<dbReference type="Proteomes" id="UP000603912">
    <property type="component" value="Unassembled WGS sequence"/>
</dbReference>
<feature type="transmembrane region" description="Helical" evidence="9">
    <location>
        <begin position="129"/>
        <end position="149"/>
    </location>
</feature>
<evidence type="ECO:0000256" key="3">
    <source>
        <dbReference type="ARBA" id="ARBA00022670"/>
    </source>
</evidence>
<keyword evidence="13" id="KW-1185">Reference proteome</keyword>
<dbReference type="InterPro" id="IPR001872">
    <property type="entry name" value="Peptidase_A8"/>
</dbReference>
<keyword evidence="12" id="KW-0449">Lipoprotein</keyword>
<evidence type="ECO:0000256" key="5">
    <source>
        <dbReference type="ARBA" id="ARBA00022750"/>
    </source>
</evidence>
<dbReference type="PANTHER" id="PTHR33695:SF1">
    <property type="entry name" value="LIPOPROTEIN SIGNAL PEPTIDASE"/>
    <property type="match status" value="1"/>
</dbReference>
<dbReference type="AlphaFoldDB" id="A0A917I5H4"/>
<comment type="similarity">
    <text evidence="1 9 11">Belongs to the peptidase A8 family.</text>
</comment>
<keyword evidence="3 9" id="KW-0645">Protease</keyword>
<comment type="subcellular location">
    <subcellularLocation>
        <location evidence="9">Cell membrane</location>
        <topology evidence="9">Multi-pass membrane protein</topology>
    </subcellularLocation>
</comment>
<comment type="catalytic activity">
    <reaction evidence="9 10">
        <text>Release of signal peptides from bacterial membrane prolipoproteins. Hydrolyzes -Xaa-Yaa-Zaa-|-(S,diacylglyceryl)Cys-, in which Xaa is hydrophobic (preferably Leu), and Yaa (Ala or Ser) and Zaa (Gly or Ala) have small, neutral side chains.</text>
        <dbReference type="EC" id="3.4.23.36"/>
    </reaction>
</comment>
<evidence type="ECO:0000256" key="1">
    <source>
        <dbReference type="ARBA" id="ARBA00006139"/>
    </source>
</evidence>
<evidence type="ECO:0000256" key="6">
    <source>
        <dbReference type="ARBA" id="ARBA00022801"/>
    </source>
</evidence>
<evidence type="ECO:0000256" key="7">
    <source>
        <dbReference type="ARBA" id="ARBA00022989"/>
    </source>
</evidence>
<feature type="active site" evidence="9">
    <location>
        <position position="119"/>
    </location>
</feature>
<evidence type="ECO:0000256" key="8">
    <source>
        <dbReference type="ARBA" id="ARBA00023136"/>
    </source>
</evidence>
<keyword evidence="8 9" id="KW-0472">Membrane</keyword>
<keyword evidence="7 9" id="KW-1133">Transmembrane helix</keyword>
<proteinExistence type="inferred from homology"/>
<dbReference type="PROSITE" id="PS00855">
    <property type="entry name" value="SPASE_II"/>
    <property type="match status" value="1"/>
</dbReference>
<dbReference type="PANTHER" id="PTHR33695">
    <property type="entry name" value="LIPOPROTEIN SIGNAL PEPTIDASE"/>
    <property type="match status" value="1"/>
</dbReference>
<evidence type="ECO:0000313" key="12">
    <source>
        <dbReference type="EMBL" id="GGH11707.1"/>
    </source>
</evidence>
<dbReference type="Pfam" id="PF01252">
    <property type="entry name" value="Peptidase_A8"/>
    <property type="match status" value="1"/>
</dbReference>
<comment type="pathway">
    <text evidence="9">Protein modification; lipoprotein biosynthesis (signal peptide cleavage).</text>
</comment>
<keyword evidence="5 9" id="KW-0064">Aspartyl protease</keyword>
<evidence type="ECO:0000256" key="9">
    <source>
        <dbReference type="HAMAP-Rule" id="MF_00161"/>
    </source>
</evidence>
<keyword evidence="4 9" id="KW-0812">Transmembrane</keyword>
<comment type="caution">
    <text evidence="12">The sequence shown here is derived from an EMBL/GenBank/DDBJ whole genome shotgun (WGS) entry which is preliminary data.</text>
</comment>
<evidence type="ECO:0000313" key="13">
    <source>
        <dbReference type="Proteomes" id="UP000603912"/>
    </source>
</evidence>
<dbReference type="NCBIfam" id="TIGR00077">
    <property type="entry name" value="lspA"/>
    <property type="match status" value="1"/>
</dbReference>
<feature type="transmembrane region" description="Helical" evidence="9">
    <location>
        <begin position="91"/>
        <end position="109"/>
    </location>
</feature>
<dbReference type="RefSeq" id="WP_210318621.1">
    <property type="nucleotide sequence ID" value="NZ_BMES01000001.1"/>
</dbReference>
<accession>A0A917I5H4</accession>
<gene>
    <name evidence="9 12" type="primary">lspA</name>
    <name evidence="12" type="ORF">GCM10007036_08960</name>
</gene>
<evidence type="ECO:0000256" key="10">
    <source>
        <dbReference type="RuleBase" id="RU000594"/>
    </source>
</evidence>
<dbReference type="GO" id="GO:0006508">
    <property type="term" value="P:proteolysis"/>
    <property type="evidence" value="ECO:0007669"/>
    <property type="project" value="UniProtKB-KW"/>
</dbReference>
<dbReference type="GO" id="GO:0005886">
    <property type="term" value="C:plasma membrane"/>
    <property type="evidence" value="ECO:0007669"/>
    <property type="project" value="UniProtKB-SubCell"/>
</dbReference>
<feature type="active site" evidence="9">
    <location>
        <position position="137"/>
    </location>
</feature>
<evidence type="ECO:0000256" key="4">
    <source>
        <dbReference type="ARBA" id="ARBA00022692"/>
    </source>
</evidence>
<keyword evidence="6 9" id="KW-0378">Hydrolase</keyword>
<sequence>MAARLPWLGGLAAAVALLADQASKFWILNVFRLPERPPERVGPVELVMVWNRGVSYGLFQQHEDWGRYLLVALSIIAAIGLAIWLKRASTALVAVALGLLIGGAIGNAIDRLLYGAVADFVLLYWIPFFPYVFNVADSAIVAGVALLLYDSVVVEGRKARPAGQDAAGADPGAGI</sequence>
<evidence type="ECO:0000256" key="11">
    <source>
        <dbReference type="RuleBase" id="RU004181"/>
    </source>
</evidence>
<reference evidence="12" key="2">
    <citation type="submission" date="2020-09" db="EMBL/GenBank/DDBJ databases">
        <authorList>
            <person name="Sun Q."/>
            <person name="Zhou Y."/>
        </authorList>
    </citation>
    <scope>NUCLEOTIDE SEQUENCE</scope>
    <source>
        <strain evidence="12">CGMCC 1.12214</strain>
    </source>
</reference>
<dbReference type="GO" id="GO:0004190">
    <property type="term" value="F:aspartic-type endopeptidase activity"/>
    <property type="evidence" value="ECO:0007669"/>
    <property type="project" value="UniProtKB-UniRule"/>
</dbReference>
<comment type="function">
    <text evidence="9 10">This protein specifically catalyzes the removal of signal peptides from prolipoproteins.</text>
</comment>
<organism evidence="12 13">
    <name type="scientific">Alsobacter metallidurans</name>
    <dbReference type="NCBI Taxonomy" id="340221"/>
    <lineage>
        <taxon>Bacteria</taxon>
        <taxon>Pseudomonadati</taxon>
        <taxon>Pseudomonadota</taxon>
        <taxon>Alphaproteobacteria</taxon>
        <taxon>Hyphomicrobiales</taxon>
        <taxon>Alsobacteraceae</taxon>
        <taxon>Alsobacter</taxon>
    </lineage>
</organism>
<dbReference type="EMBL" id="BMES01000001">
    <property type="protein sequence ID" value="GGH11707.1"/>
    <property type="molecule type" value="Genomic_DNA"/>
</dbReference>
<protein>
    <recommendedName>
        <fullName evidence="9">Lipoprotein signal peptidase</fullName>
        <ecNumber evidence="9">3.4.23.36</ecNumber>
    </recommendedName>
    <alternativeName>
        <fullName evidence="9">Prolipoprotein signal peptidase</fullName>
    </alternativeName>
    <alternativeName>
        <fullName evidence="9">Signal peptidase II</fullName>
        <shortName evidence="9">SPase II</shortName>
    </alternativeName>
</protein>
<name>A0A917I5H4_9HYPH</name>